<organism evidence="8 9">
    <name type="scientific">Modicella reniformis</name>
    <dbReference type="NCBI Taxonomy" id="1440133"/>
    <lineage>
        <taxon>Eukaryota</taxon>
        <taxon>Fungi</taxon>
        <taxon>Fungi incertae sedis</taxon>
        <taxon>Mucoromycota</taxon>
        <taxon>Mortierellomycotina</taxon>
        <taxon>Mortierellomycetes</taxon>
        <taxon>Mortierellales</taxon>
        <taxon>Mortierellaceae</taxon>
        <taxon>Modicella</taxon>
    </lineage>
</organism>
<feature type="transmembrane region" description="Helical" evidence="7">
    <location>
        <begin position="44"/>
        <end position="65"/>
    </location>
</feature>
<evidence type="ECO:0000256" key="4">
    <source>
        <dbReference type="ARBA" id="ARBA00022989"/>
    </source>
</evidence>
<name>A0A9P6J255_9FUNG</name>
<evidence type="ECO:0000313" key="9">
    <source>
        <dbReference type="Proteomes" id="UP000749646"/>
    </source>
</evidence>
<evidence type="ECO:0000256" key="6">
    <source>
        <dbReference type="SAM" id="MobiDB-lite"/>
    </source>
</evidence>
<dbReference type="Pfam" id="PF07690">
    <property type="entry name" value="MFS_1"/>
    <property type="match status" value="1"/>
</dbReference>
<dbReference type="InterPro" id="IPR036259">
    <property type="entry name" value="MFS_trans_sf"/>
</dbReference>
<keyword evidence="2" id="KW-0813">Transport</keyword>
<evidence type="ECO:0000256" key="5">
    <source>
        <dbReference type="ARBA" id="ARBA00023136"/>
    </source>
</evidence>
<dbReference type="AlphaFoldDB" id="A0A9P6J255"/>
<comment type="subcellular location">
    <subcellularLocation>
        <location evidence="1">Membrane</location>
        <topology evidence="1">Multi-pass membrane protein</topology>
    </subcellularLocation>
</comment>
<protein>
    <recommendedName>
        <fullName evidence="10">Major facilitator superfamily (MFS) profile domain-containing protein</fullName>
    </recommendedName>
</protein>
<dbReference type="Proteomes" id="UP000749646">
    <property type="component" value="Unassembled WGS sequence"/>
</dbReference>
<reference evidence="8" key="1">
    <citation type="journal article" date="2020" name="Fungal Divers.">
        <title>Resolving the Mortierellaceae phylogeny through synthesis of multi-gene phylogenetics and phylogenomics.</title>
        <authorList>
            <person name="Vandepol N."/>
            <person name="Liber J."/>
            <person name="Desiro A."/>
            <person name="Na H."/>
            <person name="Kennedy M."/>
            <person name="Barry K."/>
            <person name="Grigoriev I.V."/>
            <person name="Miller A.N."/>
            <person name="O'Donnell K."/>
            <person name="Stajich J.E."/>
            <person name="Bonito G."/>
        </authorList>
    </citation>
    <scope>NUCLEOTIDE SEQUENCE</scope>
    <source>
        <strain evidence="8">MES-2147</strain>
    </source>
</reference>
<feature type="transmembrane region" description="Helical" evidence="7">
    <location>
        <begin position="101"/>
        <end position="121"/>
    </location>
</feature>
<evidence type="ECO:0008006" key="10">
    <source>
        <dbReference type="Google" id="ProtNLM"/>
    </source>
</evidence>
<keyword evidence="3 7" id="KW-0812">Transmembrane</keyword>
<keyword evidence="5 7" id="KW-0472">Membrane</keyword>
<dbReference type="InterPro" id="IPR011701">
    <property type="entry name" value="MFS"/>
</dbReference>
<evidence type="ECO:0000313" key="8">
    <source>
        <dbReference type="EMBL" id="KAF9958080.1"/>
    </source>
</evidence>
<comment type="caution">
    <text evidence="8">The sequence shown here is derived from an EMBL/GenBank/DDBJ whole genome shotgun (WGS) entry which is preliminary data.</text>
</comment>
<keyword evidence="4 7" id="KW-1133">Transmembrane helix</keyword>
<dbReference type="GO" id="GO:0016020">
    <property type="term" value="C:membrane"/>
    <property type="evidence" value="ECO:0007669"/>
    <property type="project" value="UniProtKB-SubCell"/>
</dbReference>
<dbReference type="PANTHER" id="PTHR42718:SF9">
    <property type="entry name" value="MAJOR FACILITATOR SUPERFAMILY MULTIDRUG TRANSPORTER MFSC"/>
    <property type="match status" value="1"/>
</dbReference>
<proteinExistence type="predicted"/>
<feature type="transmembrane region" description="Helical" evidence="7">
    <location>
        <begin position="77"/>
        <end position="95"/>
    </location>
</feature>
<evidence type="ECO:0000256" key="3">
    <source>
        <dbReference type="ARBA" id="ARBA00022692"/>
    </source>
</evidence>
<accession>A0A9P6J255</accession>
<dbReference type="GO" id="GO:0022857">
    <property type="term" value="F:transmembrane transporter activity"/>
    <property type="evidence" value="ECO:0007669"/>
    <property type="project" value="InterPro"/>
</dbReference>
<feature type="transmembrane region" description="Helical" evidence="7">
    <location>
        <begin position="189"/>
        <end position="210"/>
    </location>
</feature>
<gene>
    <name evidence="8" type="ORF">BGZ65_001685</name>
</gene>
<feature type="compositionally biased region" description="Acidic residues" evidence="6">
    <location>
        <begin position="276"/>
        <end position="286"/>
    </location>
</feature>
<keyword evidence="9" id="KW-1185">Reference proteome</keyword>
<dbReference type="Gene3D" id="1.20.1250.20">
    <property type="entry name" value="MFS general substrate transporter like domains"/>
    <property type="match status" value="1"/>
</dbReference>
<evidence type="ECO:0000256" key="1">
    <source>
        <dbReference type="ARBA" id="ARBA00004141"/>
    </source>
</evidence>
<dbReference type="OrthoDB" id="2130629at2759"/>
<feature type="compositionally biased region" description="Basic and acidic residues" evidence="6">
    <location>
        <begin position="287"/>
        <end position="296"/>
    </location>
</feature>
<evidence type="ECO:0000256" key="7">
    <source>
        <dbReference type="SAM" id="Phobius"/>
    </source>
</evidence>
<feature type="transmembrane region" description="Helical" evidence="7">
    <location>
        <begin position="12"/>
        <end position="32"/>
    </location>
</feature>
<dbReference type="SUPFAM" id="SSF103473">
    <property type="entry name" value="MFS general substrate transporter"/>
    <property type="match status" value="1"/>
</dbReference>
<dbReference type="EMBL" id="JAAAHW010006587">
    <property type="protein sequence ID" value="KAF9958080.1"/>
    <property type="molecule type" value="Genomic_DNA"/>
</dbReference>
<evidence type="ECO:0000256" key="2">
    <source>
        <dbReference type="ARBA" id="ARBA00022448"/>
    </source>
</evidence>
<sequence>MPFRIWKSRLFTSSVIIAFFSMGMMQGVIFYVNMIFQEVYGWSAIKTALGFLVHALLAIVVFSILGRTLPMMRLKPLILTGFVLRCGAALMFAFVNEDTNYWHLPFPALIVHVFGIGFSFLPVQITAIRDAENKDQGLVGAIYNTGLQLGGPFGIAILNAISISTNEVSGHDGSSVRGGPQLMKGYKNALFGIVAFGVIAFTVTAIMLPWDKPVRPAKKASTSENEDPENHVIEGKVEVVEREKLEREIVLGKVESLALDADLAGIPPVLQKDENQIEVEGGDDSTIDSRGEESTQ</sequence>
<dbReference type="PANTHER" id="PTHR42718">
    <property type="entry name" value="MAJOR FACILITATOR SUPERFAMILY MULTIDRUG TRANSPORTER MFSC"/>
    <property type="match status" value="1"/>
</dbReference>
<feature type="region of interest" description="Disordered" evidence="6">
    <location>
        <begin position="272"/>
        <end position="296"/>
    </location>
</feature>